<dbReference type="OrthoDB" id="1882547at2759"/>
<feature type="region of interest" description="Disordered" evidence="9">
    <location>
        <begin position="344"/>
        <end position="370"/>
    </location>
</feature>
<feature type="region of interest" description="Disordered" evidence="9">
    <location>
        <begin position="99"/>
        <end position="131"/>
    </location>
</feature>
<dbReference type="InterPro" id="IPR019378">
    <property type="entry name" value="GDP-Fuc_O-FucTrfase"/>
</dbReference>
<dbReference type="InterPro" id="IPR045130">
    <property type="entry name" value="OFUT2-like"/>
</dbReference>
<reference evidence="11" key="1">
    <citation type="journal article" date="2020" name="Fungal Divers.">
        <title>Resolving the Mortierellaceae phylogeny through synthesis of multi-gene phylogenetics and phylogenomics.</title>
        <authorList>
            <person name="Vandepol N."/>
            <person name="Liber J."/>
            <person name="Desiro A."/>
            <person name="Na H."/>
            <person name="Kennedy M."/>
            <person name="Barry K."/>
            <person name="Grigoriev I.V."/>
            <person name="Miller A.N."/>
            <person name="O'Donnell K."/>
            <person name="Stajich J.E."/>
            <person name="Bonito G."/>
        </authorList>
    </citation>
    <scope>NUCLEOTIDE SEQUENCE</scope>
    <source>
        <strain evidence="11">KOD1015</strain>
    </source>
</reference>
<dbReference type="PANTHER" id="PTHR13398:SF0">
    <property type="entry name" value="GDP-FUCOSE PROTEIN O-FUCOSYLTRANSFERASE 2"/>
    <property type="match status" value="1"/>
</dbReference>
<feature type="chain" id="PRO_5040445204" description="GDP-fucose protein O-fucosyltransferase 2" evidence="10">
    <location>
        <begin position="21"/>
        <end position="677"/>
    </location>
</feature>
<evidence type="ECO:0000256" key="4">
    <source>
        <dbReference type="ARBA" id="ARBA00022824"/>
    </source>
</evidence>
<evidence type="ECO:0000256" key="1">
    <source>
        <dbReference type="ARBA" id="ARBA00004240"/>
    </source>
</evidence>
<evidence type="ECO:0000313" key="11">
    <source>
        <dbReference type="EMBL" id="KAF9586667.1"/>
    </source>
</evidence>
<dbReference type="GO" id="GO:0046922">
    <property type="term" value="F:peptide-O-fucosyltransferase activity"/>
    <property type="evidence" value="ECO:0007669"/>
    <property type="project" value="InterPro"/>
</dbReference>
<proteinExistence type="inferred from homology"/>
<feature type="compositionally biased region" description="Low complexity" evidence="9">
    <location>
        <begin position="105"/>
        <end position="125"/>
    </location>
</feature>
<evidence type="ECO:0000256" key="10">
    <source>
        <dbReference type="SAM" id="SignalP"/>
    </source>
</evidence>
<dbReference type="Proteomes" id="UP000780801">
    <property type="component" value="Unassembled WGS sequence"/>
</dbReference>
<gene>
    <name evidence="11" type="ORF">BGW38_010668</name>
</gene>
<dbReference type="GO" id="GO:0005783">
    <property type="term" value="C:endoplasmic reticulum"/>
    <property type="evidence" value="ECO:0007669"/>
    <property type="project" value="UniProtKB-SubCell"/>
</dbReference>
<evidence type="ECO:0000256" key="3">
    <source>
        <dbReference type="ARBA" id="ARBA00022679"/>
    </source>
</evidence>
<keyword evidence="3" id="KW-0808">Transferase</keyword>
<evidence type="ECO:0000256" key="8">
    <source>
        <dbReference type="ARBA" id="ARBA00026232"/>
    </source>
</evidence>
<comment type="caution">
    <text evidence="11">The sequence shown here is derived from an EMBL/GenBank/DDBJ whole genome shotgun (WGS) entry which is preliminary data.</text>
</comment>
<comment type="pathway">
    <text evidence="2">Protein modification; protein glycosylation.</text>
</comment>
<dbReference type="Pfam" id="PF10250">
    <property type="entry name" value="O-FucT"/>
    <property type="match status" value="1"/>
</dbReference>
<protein>
    <recommendedName>
        <fullName evidence="8">GDP-fucose protein O-fucosyltransferase 2</fullName>
    </recommendedName>
</protein>
<keyword evidence="10" id="KW-0732">Signal</keyword>
<feature type="signal peptide" evidence="10">
    <location>
        <begin position="1"/>
        <end position="20"/>
    </location>
</feature>
<evidence type="ECO:0000256" key="5">
    <source>
        <dbReference type="ARBA" id="ARBA00023253"/>
    </source>
</evidence>
<keyword evidence="12" id="KW-1185">Reference proteome</keyword>
<dbReference type="AlphaFoldDB" id="A0A9P6G414"/>
<comment type="subcellular location">
    <subcellularLocation>
        <location evidence="1">Endoplasmic reticulum</location>
    </subcellularLocation>
</comment>
<evidence type="ECO:0000256" key="9">
    <source>
        <dbReference type="SAM" id="MobiDB-lite"/>
    </source>
</evidence>
<feature type="compositionally biased region" description="Basic and acidic residues" evidence="9">
    <location>
        <begin position="357"/>
        <end position="367"/>
    </location>
</feature>
<evidence type="ECO:0000313" key="12">
    <source>
        <dbReference type="Proteomes" id="UP000780801"/>
    </source>
</evidence>
<keyword evidence="6" id="KW-0119">Carbohydrate metabolism</keyword>
<evidence type="ECO:0000256" key="7">
    <source>
        <dbReference type="ARBA" id="ARBA00025803"/>
    </source>
</evidence>
<dbReference type="Gene3D" id="3.40.50.11340">
    <property type="match status" value="1"/>
</dbReference>
<evidence type="ECO:0000256" key="6">
    <source>
        <dbReference type="ARBA" id="ARBA00023277"/>
    </source>
</evidence>
<evidence type="ECO:0000256" key="2">
    <source>
        <dbReference type="ARBA" id="ARBA00004922"/>
    </source>
</evidence>
<name>A0A9P6G414_9FUNG</name>
<accession>A0A9P6G414</accession>
<dbReference type="Gene3D" id="3.40.50.11350">
    <property type="match status" value="1"/>
</dbReference>
<dbReference type="EMBL" id="JAABOA010000009">
    <property type="protein sequence ID" value="KAF9586667.1"/>
    <property type="molecule type" value="Genomic_DNA"/>
</dbReference>
<sequence>MLAVGLGACVIVLCVKRGLGLCYRWPKDPRASTSQPSQYTATTRGENESLVFQAHSVSESASFMEDSLDYYPDEGEDDFTEAASFVTWLTQASIKHATSTHNSDQDSGLPLQQQSQQYQHSFQASRDSGEGQPSAFVNEKFITYLPFAGLSNQFYGMLRAMYIARALGRTLLLPPITSSSHDKTRKNQPWSDFFDLNKFQRRTGLRVIEYHSLRDQGNFRGPTGIRESGSSVGASWISPLQYGGDGTHSPEPRRSGILGQSSFVIQDQKDGNFVSQEPNTPSLTEKSFMMATYQHSPGTGTGSVDMSMPCHVTCGFGSKRGLDYTAKAFLRQWGFEYKKLMLPTKPKPSKSLQSDETTNKESDKEKVNSVPIDQTREFNRILESLMDESLEKEPLICISNTYKIQVPTTSTAQDPGVSSGPSFTIDSPEWHEFGQHLFFQPRLVQFVNTFLEQTLGQSPEHRLVFEKETFGSVHMQRSSSQTQQSTLGPQTNHTFFMLHVRRGDFESYCKKDFPDDKLFSQCLPPVEAYFKVVEDLQLWAQHQVQAQGQPLGFPVPEDMTSEDAKTQLILDRDSQVKKAGSRRKIPVIVGTNEHRAEELARLRRPKATSDEGDDDEWIVLDHDKLKTVEHFGVFGPMMIEQVLMAEAEVLVGVKMSTFSRVGAYRQRDWYGRRIVYM</sequence>
<comment type="similarity">
    <text evidence="7">Belongs to the glycosyltransferase 68 family.</text>
</comment>
<organism evidence="11 12">
    <name type="scientific">Lunasporangiospora selenospora</name>
    <dbReference type="NCBI Taxonomy" id="979761"/>
    <lineage>
        <taxon>Eukaryota</taxon>
        <taxon>Fungi</taxon>
        <taxon>Fungi incertae sedis</taxon>
        <taxon>Mucoromycota</taxon>
        <taxon>Mortierellomycotina</taxon>
        <taxon>Mortierellomycetes</taxon>
        <taxon>Mortierellales</taxon>
        <taxon>Mortierellaceae</taxon>
        <taxon>Lunasporangiospora</taxon>
    </lineage>
</organism>
<keyword evidence="4" id="KW-0256">Endoplasmic reticulum</keyword>
<dbReference type="PANTHER" id="PTHR13398">
    <property type="entry name" value="GDP-FUCOSE PROTEIN O-FUCOSYLTRANSFERASE 2"/>
    <property type="match status" value="1"/>
</dbReference>
<keyword evidence="5" id="KW-0294">Fucose metabolism</keyword>
<dbReference type="GO" id="GO:0006004">
    <property type="term" value="P:fucose metabolic process"/>
    <property type="evidence" value="ECO:0007669"/>
    <property type="project" value="UniProtKB-KW"/>
</dbReference>